<comment type="caution">
    <text evidence="3">The sequence shown here is derived from an EMBL/GenBank/DDBJ whole genome shotgun (WGS) entry which is preliminary data.</text>
</comment>
<sequence>MNQSRKRKSVRILSIAPLAASALLLAGCSGGTSEADSGSGKSGASPTSQADKGIAYAKCMRENGVKNFPDPENGQIKITPGSGLDMKSPEFQKAQEACKKLSPQGDAGAGGKIDSAKAAAWAECIRKNGIPDFPDPEIKGGAMEIDLAAAGIKPQGDKFQKAMSACQSKRPQGGMMIKGGAPQ</sequence>
<proteinExistence type="predicted"/>
<keyword evidence="2" id="KW-0732">Signal</keyword>
<reference evidence="3 4" key="1">
    <citation type="submission" date="2020-02" db="EMBL/GenBank/DDBJ databases">
        <title>Whole-genome analyses of novel actinobacteria.</title>
        <authorList>
            <person name="Sahin N."/>
        </authorList>
    </citation>
    <scope>NUCLEOTIDE SEQUENCE [LARGE SCALE GENOMIC DNA]</scope>
    <source>
        <strain evidence="3 4">A7024</strain>
    </source>
</reference>
<protein>
    <recommendedName>
        <fullName evidence="5">Lipoprotein</fullName>
    </recommendedName>
</protein>
<evidence type="ECO:0000256" key="1">
    <source>
        <dbReference type="SAM" id="MobiDB-lite"/>
    </source>
</evidence>
<dbReference type="RefSeq" id="WP_165240044.1">
    <property type="nucleotide sequence ID" value="NZ_JAAKZV010000108.1"/>
</dbReference>
<feature type="region of interest" description="Disordered" evidence="1">
    <location>
        <begin position="65"/>
        <end position="112"/>
    </location>
</feature>
<accession>A0A6G4U614</accession>
<organism evidence="3 4">
    <name type="scientific">Streptomyces coryli</name>
    <dbReference type="NCBI Taxonomy" id="1128680"/>
    <lineage>
        <taxon>Bacteria</taxon>
        <taxon>Bacillati</taxon>
        <taxon>Actinomycetota</taxon>
        <taxon>Actinomycetes</taxon>
        <taxon>Kitasatosporales</taxon>
        <taxon>Streptomycetaceae</taxon>
        <taxon>Streptomyces</taxon>
    </lineage>
</organism>
<gene>
    <name evidence="3" type="ORF">G5C51_22885</name>
</gene>
<feature type="chain" id="PRO_5039157573" description="Lipoprotein" evidence="2">
    <location>
        <begin position="27"/>
        <end position="183"/>
    </location>
</feature>
<evidence type="ECO:0000256" key="2">
    <source>
        <dbReference type="SAM" id="SignalP"/>
    </source>
</evidence>
<name>A0A6G4U614_9ACTN</name>
<dbReference type="Proteomes" id="UP000481583">
    <property type="component" value="Unassembled WGS sequence"/>
</dbReference>
<feature type="signal peptide" evidence="2">
    <location>
        <begin position="1"/>
        <end position="26"/>
    </location>
</feature>
<evidence type="ECO:0000313" key="3">
    <source>
        <dbReference type="EMBL" id="NGN66737.1"/>
    </source>
</evidence>
<dbReference type="AlphaFoldDB" id="A0A6G4U614"/>
<dbReference type="EMBL" id="JAAKZV010000108">
    <property type="protein sequence ID" value="NGN66737.1"/>
    <property type="molecule type" value="Genomic_DNA"/>
</dbReference>
<keyword evidence="4" id="KW-1185">Reference proteome</keyword>
<evidence type="ECO:0000313" key="4">
    <source>
        <dbReference type="Proteomes" id="UP000481583"/>
    </source>
</evidence>
<evidence type="ECO:0008006" key="5">
    <source>
        <dbReference type="Google" id="ProtNLM"/>
    </source>
</evidence>
<feature type="region of interest" description="Disordered" evidence="1">
    <location>
        <begin position="29"/>
        <end position="49"/>
    </location>
</feature>
<dbReference type="PROSITE" id="PS51257">
    <property type="entry name" value="PROKAR_LIPOPROTEIN"/>
    <property type="match status" value="1"/>
</dbReference>